<evidence type="ECO:0000313" key="1">
    <source>
        <dbReference type="EMBL" id="SDF22170.1"/>
    </source>
</evidence>
<sequence length="87" mass="10001">MTENKKDENKLTEDMEGKNSSRLLLENTFYKPFSAEAPSTPGFKIEFTQHKSAGLQSASDMWIDKDRLFEGVRDQKDIDKLRKMSGL</sequence>
<organism evidence="1 2">
    <name type="scientific">Methanolobus vulcani</name>
    <dbReference type="NCBI Taxonomy" id="38026"/>
    <lineage>
        <taxon>Archaea</taxon>
        <taxon>Methanobacteriati</taxon>
        <taxon>Methanobacteriota</taxon>
        <taxon>Stenosarchaea group</taxon>
        <taxon>Methanomicrobia</taxon>
        <taxon>Methanosarcinales</taxon>
        <taxon>Methanosarcinaceae</taxon>
        <taxon>Methanolobus</taxon>
    </lineage>
</organism>
<dbReference type="RefSeq" id="WP_091707641.1">
    <property type="nucleotide sequence ID" value="NZ_FNCA01000001.1"/>
</dbReference>
<proteinExistence type="predicted"/>
<keyword evidence="2" id="KW-1185">Reference proteome</keyword>
<dbReference type="OrthoDB" id="124060at2157"/>
<evidence type="ECO:0000313" key="2">
    <source>
        <dbReference type="Proteomes" id="UP000199259"/>
    </source>
</evidence>
<comment type="caution">
    <text evidence="1">The sequence shown here is derived from an EMBL/GenBank/DDBJ whole genome shotgun (WGS) entry which is preliminary data.</text>
</comment>
<gene>
    <name evidence="1" type="ORF">SAMN04488589_0026</name>
</gene>
<name>A0A7Z7FCZ4_9EURY</name>
<dbReference type="EMBL" id="FNCA01000001">
    <property type="protein sequence ID" value="SDF22170.1"/>
    <property type="molecule type" value="Genomic_DNA"/>
</dbReference>
<protein>
    <submittedName>
        <fullName evidence="1">Uncharacterized protein</fullName>
    </submittedName>
</protein>
<dbReference type="Proteomes" id="UP000199259">
    <property type="component" value="Unassembled WGS sequence"/>
</dbReference>
<reference evidence="1 2" key="1">
    <citation type="submission" date="2016-10" db="EMBL/GenBank/DDBJ databases">
        <authorList>
            <person name="Varghese N."/>
            <person name="Submissions S."/>
        </authorList>
    </citation>
    <scope>NUCLEOTIDE SEQUENCE [LARGE SCALE GENOMIC DNA]</scope>
    <source>
        <strain evidence="1 2">PL 12/M</strain>
    </source>
</reference>
<dbReference type="AlphaFoldDB" id="A0A7Z7FCZ4"/>
<accession>A0A7Z7FCZ4</accession>